<proteinExistence type="predicted"/>
<evidence type="ECO:0008006" key="3">
    <source>
        <dbReference type="Google" id="ProtNLM"/>
    </source>
</evidence>
<evidence type="ECO:0000313" key="1">
    <source>
        <dbReference type="EMBL" id="THC93845.1"/>
    </source>
</evidence>
<name>A0A4S3JFD8_9EURO</name>
<gene>
    <name evidence="1" type="ORF">EYZ11_006697</name>
</gene>
<protein>
    <recommendedName>
        <fullName evidence="3">Protein kinase domain-containing protein</fullName>
    </recommendedName>
</protein>
<accession>A0A4S3JFD8</accession>
<dbReference type="EMBL" id="SOSA01000241">
    <property type="protein sequence ID" value="THC93845.1"/>
    <property type="molecule type" value="Genomic_DNA"/>
</dbReference>
<organism evidence="1 2">
    <name type="scientific">Aspergillus tanneri</name>
    <dbReference type="NCBI Taxonomy" id="1220188"/>
    <lineage>
        <taxon>Eukaryota</taxon>
        <taxon>Fungi</taxon>
        <taxon>Dikarya</taxon>
        <taxon>Ascomycota</taxon>
        <taxon>Pezizomycotina</taxon>
        <taxon>Eurotiomycetes</taxon>
        <taxon>Eurotiomycetidae</taxon>
        <taxon>Eurotiales</taxon>
        <taxon>Aspergillaceae</taxon>
        <taxon>Aspergillus</taxon>
        <taxon>Aspergillus subgen. Circumdati</taxon>
    </lineage>
</organism>
<dbReference type="AlphaFoldDB" id="A0A4S3JFD8"/>
<dbReference type="InterPro" id="IPR011009">
    <property type="entry name" value="Kinase-like_dom_sf"/>
</dbReference>
<comment type="caution">
    <text evidence="1">The sequence shown here is derived from an EMBL/GenBank/DDBJ whole genome shotgun (WGS) entry which is preliminary data.</text>
</comment>
<reference evidence="1 2" key="1">
    <citation type="submission" date="2019-03" db="EMBL/GenBank/DDBJ databases">
        <title>The genome sequence of a newly discovered highly antifungal drug resistant Aspergillus species, Aspergillus tanneri NIH 1004.</title>
        <authorList>
            <person name="Mounaud S."/>
            <person name="Singh I."/>
            <person name="Joardar V."/>
            <person name="Pakala S."/>
            <person name="Pakala S."/>
            <person name="Venepally P."/>
            <person name="Hoover J."/>
            <person name="Nierman W."/>
            <person name="Chung J."/>
            <person name="Losada L."/>
        </authorList>
    </citation>
    <scope>NUCLEOTIDE SEQUENCE [LARGE SCALE GENOMIC DNA]</scope>
    <source>
        <strain evidence="1 2">NIH1004</strain>
    </source>
</reference>
<keyword evidence="2" id="KW-1185">Reference proteome</keyword>
<dbReference type="SUPFAM" id="SSF56112">
    <property type="entry name" value="Protein kinase-like (PK-like)"/>
    <property type="match status" value="1"/>
</dbReference>
<dbReference type="STRING" id="1220188.A0A4S3JFD8"/>
<sequence length="264" mass="29922">MTDFLYELLDANHKRSLHQAHEQTMMQVLYLNTKVAHLLQIVQASGIPTSLYAILSRGSRCFPSASQTSSHTPQGRDPQHMMAILARFKTLRMSIISDQYNTETLSILLPETRSQNYFNDHDRDKRENRFESTSLFAILLECDKSSLSSRVCLVLALANAILHLHSISWVHKVIRSHTVIFFRKPGNAELSDTYLWGFGLSRPAQQTEMTERPDSNPLYNLYRHPLAHGDAATATIGGFKKGFTSTALGSFLWTWRCGSLFTIC</sequence>
<dbReference type="PANTHER" id="PTHR37542:SF1">
    <property type="entry name" value="PRION-INHIBITION AND PROPAGATION HELO DOMAIN-CONTAINING PROTEIN"/>
    <property type="match status" value="1"/>
</dbReference>
<dbReference type="PANTHER" id="PTHR37542">
    <property type="entry name" value="HELO DOMAIN-CONTAINING PROTEIN-RELATED"/>
    <property type="match status" value="1"/>
</dbReference>
<dbReference type="VEuPathDB" id="FungiDB:EYZ11_006697"/>
<dbReference type="Proteomes" id="UP000308092">
    <property type="component" value="Unassembled WGS sequence"/>
</dbReference>
<evidence type="ECO:0000313" key="2">
    <source>
        <dbReference type="Proteomes" id="UP000308092"/>
    </source>
</evidence>